<proteinExistence type="predicted"/>
<evidence type="ECO:0008006" key="4">
    <source>
        <dbReference type="Google" id="ProtNLM"/>
    </source>
</evidence>
<protein>
    <recommendedName>
        <fullName evidence="4">Double-strand break repair protein AddB</fullName>
    </recommendedName>
</protein>
<sequence length="440" mass="45775">MTARFDPFAAPGPRWYAIEAQRPFLDDLAAGVLDWLGEHPPETLSDAVILLPNRRAARAFTAALTKRAGGRPILLPQVRPLGDLEEDEPPFAPGDIGLDLLPAISPLARRFEMARMVAAHDPRAAASPLHALEMADALGAFLDSCQIEEVPDMGRVAELGGADLAQHWIDSAAFLAIAVEQWPARLAELGLMDPAARRTALLRRLAETWDARPPTQPLIVAGSTGTAPAAAAVIGAAARAPQGCVVLPGLDLDLSVDAWDAVDEQHPQGALKRLLDRHDVARDRVAVWGGSAGPAPSPRRRLIAEALTPPRATADWRNTIDAMAREPGDPVVEGMAGLTVVSARAEEEATTVAAVLMREALETPGKTTALVGHPRSPVRPPGPGAPVAVGAGSRFLGGSAPGDHARGGAAVADGGSGRRALQRRDPAGLAQTPAGPAGSG</sequence>
<reference evidence="3" key="1">
    <citation type="journal article" date="2019" name="Int. J. Syst. Evol. Microbiol.">
        <title>The Global Catalogue of Microorganisms (GCM) 10K type strain sequencing project: providing services to taxonomists for standard genome sequencing and annotation.</title>
        <authorList>
            <consortium name="The Broad Institute Genomics Platform"/>
            <consortium name="The Broad Institute Genome Sequencing Center for Infectious Disease"/>
            <person name="Wu L."/>
            <person name="Ma J."/>
        </authorList>
    </citation>
    <scope>NUCLEOTIDE SEQUENCE [LARGE SCALE GENOMIC DNA]</scope>
    <source>
        <strain evidence="3">NBRC 110107</strain>
    </source>
</reference>
<feature type="compositionally biased region" description="Low complexity" evidence="1">
    <location>
        <begin position="385"/>
        <end position="394"/>
    </location>
</feature>
<accession>A0ABQ6BKC7</accession>
<name>A0ABQ6BKC7_9CAUL</name>
<gene>
    <name evidence="2" type="ORF">GCM10007859_23850</name>
</gene>
<dbReference type="EMBL" id="BSOY01000063">
    <property type="protein sequence ID" value="GLS02361.1"/>
    <property type="molecule type" value="Genomic_DNA"/>
</dbReference>
<evidence type="ECO:0000313" key="2">
    <source>
        <dbReference type="EMBL" id="GLS02361.1"/>
    </source>
</evidence>
<organism evidence="2 3">
    <name type="scientific">Brevundimonas denitrificans</name>
    <dbReference type="NCBI Taxonomy" id="1443434"/>
    <lineage>
        <taxon>Bacteria</taxon>
        <taxon>Pseudomonadati</taxon>
        <taxon>Pseudomonadota</taxon>
        <taxon>Alphaproteobacteria</taxon>
        <taxon>Caulobacterales</taxon>
        <taxon>Caulobacteraceae</taxon>
        <taxon>Brevundimonas</taxon>
    </lineage>
</organism>
<evidence type="ECO:0000256" key="1">
    <source>
        <dbReference type="SAM" id="MobiDB-lite"/>
    </source>
</evidence>
<keyword evidence="3" id="KW-1185">Reference proteome</keyword>
<comment type="caution">
    <text evidence="2">The sequence shown here is derived from an EMBL/GenBank/DDBJ whole genome shotgun (WGS) entry which is preliminary data.</text>
</comment>
<dbReference type="Proteomes" id="UP001156921">
    <property type="component" value="Unassembled WGS sequence"/>
</dbReference>
<evidence type="ECO:0000313" key="3">
    <source>
        <dbReference type="Proteomes" id="UP001156921"/>
    </source>
</evidence>
<feature type="region of interest" description="Disordered" evidence="1">
    <location>
        <begin position="367"/>
        <end position="440"/>
    </location>
</feature>
<dbReference type="RefSeq" id="WP_284223235.1">
    <property type="nucleotide sequence ID" value="NZ_BSOY01000063.1"/>
</dbReference>